<dbReference type="STRING" id="743721.Psesu_2735"/>
<dbReference type="InterPro" id="IPR041698">
    <property type="entry name" value="Methyltransf_25"/>
</dbReference>
<dbReference type="AlphaFoldDB" id="E6WWL3"/>
<dbReference type="SUPFAM" id="SSF53335">
    <property type="entry name" value="S-adenosyl-L-methionine-dependent methyltransferases"/>
    <property type="match status" value="1"/>
</dbReference>
<gene>
    <name evidence="2" type="ordered locus">Psesu_2735</name>
</gene>
<proteinExistence type="predicted"/>
<sequence>MNAMPRPQPRPLSRDTAERIARAFLPGTLLGNRYHYYYARAKLRSDPLYPGVCEALRDAAGPLLDLGCGIGLLAHALHHEGIALRYFGVDNDHRKIASARRAADRAGLDDAGFETLDLSQALPPHRGSVAILDVMQFLQPQRQAEVVDALVGMLEPGSKLVIRTGLDDGSRSARITRTTDVFARLVGWMNAAPIHYPEAEMLKARFDAAGLRSEFSPLAGDTPFNNWLVVACRD</sequence>
<reference evidence="2 3" key="1">
    <citation type="submission" date="2011-01" db="EMBL/GenBank/DDBJ databases">
        <title>Complete sequence of Pseudoxanthomonas suwonensis 11-1.</title>
        <authorList>
            <consortium name="US DOE Joint Genome Institute"/>
            <person name="Lucas S."/>
            <person name="Copeland A."/>
            <person name="Lapidus A."/>
            <person name="Cheng J.-F."/>
            <person name="Goodwin L."/>
            <person name="Pitluck S."/>
            <person name="Teshima H."/>
            <person name="Detter J.C."/>
            <person name="Han C."/>
            <person name="Tapia R."/>
            <person name="Land M."/>
            <person name="Hauser L."/>
            <person name="Kyrpides N."/>
            <person name="Ivanova N."/>
            <person name="Ovchinnikova G."/>
            <person name="Siebers A.K."/>
            <person name="Allgaier M."/>
            <person name="Thelen M.P."/>
            <person name="Hugenholtz P."/>
            <person name="Gladden J."/>
            <person name="Woyke T."/>
        </authorList>
    </citation>
    <scope>NUCLEOTIDE SEQUENCE [LARGE SCALE GENOMIC DNA]</scope>
    <source>
        <strain evidence="3">11-1</strain>
    </source>
</reference>
<organism evidence="2 3">
    <name type="scientific">Pseudoxanthomonas suwonensis (strain 11-1)</name>
    <dbReference type="NCBI Taxonomy" id="743721"/>
    <lineage>
        <taxon>Bacteria</taxon>
        <taxon>Pseudomonadati</taxon>
        <taxon>Pseudomonadota</taxon>
        <taxon>Gammaproteobacteria</taxon>
        <taxon>Lysobacterales</taxon>
        <taxon>Lysobacteraceae</taxon>
        <taxon>Pseudoxanthomonas</taxon>
    </lineage>
</organism>
<dbReference type="GO" id="GO:0008168">
    <property type="term" value="F:methyltransferase activity"/>
    <property type="evidence" value="ECO:0007669"/>
    <property type="project" value="UniProtKB-KW"/>
</dbReference>
<dbReference type="InterPro" id="IPR029063">
    <property type="entry name" value="SAM-dependent_MTases_sf"/>
</dbReference>
<dbReference type="Proteomes" id="UP000008632">
    <property type="component" value="Chromosome"/>
</dbReference>
<dbReference type="GO" id="GO:0032259">
    <property type="term" value="P:methylation"/>
    <property type="evidence" value="ECO:0007669"/>
    <property type="project" value="UniProtKB-KW"/>
</dbReference>
<dbReference type="eggNOG" id="COG2265">
    <property type="taxonomic scope" value="Bacteria"/>
</dbReference>
<dbReference type="HOGENOM" id="CLU_1169811_0_0_6"/>
<feature type="domain" description="Methyltransferase" evidence="1">
    <location>
        <begin position="64"/>
        <end position="157"/>
    </location>
</feature>
<keyword evidence="2" id="KW-0808">Transferase</keyword>
<dbReference type="CDD" id="cd02440">
    <property type="entry name" value="AdoMet_MTases"/>
    <property type="match status" value="1"/>
</dbReference>
<evidence type="ECO:0000313" key="2">
    <source>
        <dbReference type="EMBL" id="ADV28562.1"/>
    </source>
</evidence>
<dbReference type="Pfam" id="PF13649">
    <property type="entry name" value="Methyltransf_25"/>
    <property type="match status" value="1"/>
</dbReference>
<name>E6WWL3_PSEUU</name>
<keyword evidence="2" id="KW-0489">Methyltransferase</keyword>
<keyword evidence="3" id="KW-1185">Reference proteome</keyword>
<evidence type="ECO:0000259" key="1">
    <source>
        <dbReference type="Pfam" id="PF13649"/>
    </source>
</evidence>
<dbReference type="KEGG" id="psu:Psesu_2735"/>
<dbReference type="EMBL" id="CP002446">
    <property type="protein sequence ID" value="ADV28562.1"/>
    <property type="molecule type" value="Genomic_DNA"/>
</dbReference>
<protein>
    <submittedName>
        <fullName evidence="2">Methyltransferase type 11</fullName>
    </submittedName>
</protein>
<dbReference type="Gene3D" id="3.40.50.150">
    <property type="entry name" value="Vaccinia Virus protein VP39"/>
    <property type="match status" value="1"/>
</dbReference>
<dbReference type="OrthoDB" id="5565939at2"/>
<evidence type="ECO:0000313" key="3">
    <source>
        <dbReference type="Proteomes" id="UP000008632"/>
    </source>
</evidence>
<accession>E6WWL3</accession>